<dbReference type="STRING" id="1913578.LPB140_00805"/>
<feature type="chain" id="PRO_5012476296" description="TraB/GumN family protein" evidence="1">
    <location>
        <begin position="27"/>
        <end position="331"/>
    </location>
</feature>
<dbReference type="PANTHER" id="PTHR40590">
    <property type="entry name" value="CYTOPLASMIC PROTEIN-RELATED"/>
    <property type="match status" value="1"/>
</dbReference>
<dbReference type="InterPro" id="IPR002816">
    <property type="entry name" value="TraB/PrgY/GumN_fam"/>
</dbReference>
<organism evidence="2 3">
    <name type="scientific">Sphingorhabdus lutea</name>
    <dbReference type="NCBI Taxonomy" id="1913578"/>
    <lineage>
        <taxon>Bacteria</taxon>
        <taxon>Pseudomonadati</taxon>
        <taxon>Pseudomonadota</taxon>
        <taxon>Alphaproteobacteria</taxon>
        <taxon>Sphingomonadales</taxon>
        <taxon>Sphingomonadaceae</taxon>
        <taxon>Sphingorhabdus</taxon>
    </lineage>
</organism>
<evidence type="ECO:0008006" key="4">
    <source>
        <dbReference type="Google" id="ProtNLM"/>
    </source>
</evidence>
<dbReference type="RefSeq" id="WP_072558265.1">
    <property type="nucleotide sequence ID" value="NZ_CP018154.1"/>
</dbReference>
<dbReference type="PANTHER" id="PTHR40590:SF1">
    <property type="entry name" value="CYTOPLASMIC PROTEIN"/>
    <property type="match status" value="1"/>
</dbReference>
<sequence length="331" mass="36823">MNIMKKTLFMGGAALSALLYAPIAFAQDTQDADVNISAQKSADAIKAMGDTEALLPEVKKIDADPALWVVKDEDTTIYLFGTIHLLKPELDWFNDEIRTAYDKSDELVIEMIEPSQEEMIAQSTKLMIDSSGKSLRDKMTPQQRKIYTEAMADIGLPENALDPIRPWAAGVQTQVMLMTKGGFDPNSGADKIITKQAERDGKPILGLETMGYQLSIISSGDEEKHIQFLVEGLKDRDKVVPELNKMVDGWASGDQKKLNETLVLPMESAEYKIFFERVFKERNINWAAWLDARMDRPGTVFVAVGAGHLVGDESVQNHLAEYGHQSKLVTN</sequence>
<dbReference type="CDD" id="cd14789">
    <property type="entry name" value="Tiki"/>
    <property type="match status" value="1"/>
</dbReference>
<dbReference type="InterPro" id="IPR047111">
    <property type="entry name" value="YbaP-like"/>
</dbReference>
<keyword evidence="1" id="KW-0732">Signal</keyword>
<dbReference type="KEGG" id="sphl:LPB140_00805"/>
<gene>
    <name evidence="2" type="ORF">LPB140_00805</name>
</gene>
<name>A0A1L3J931_9SPHN</name>
<evidence type="ECO:0000313" key="3">
    <source>
        <dbReference type="Proteomes" id="UP000242561"/>
    </source>
</evidence>
<dbReference type="Proteomes" id="UP000242561">
    <property type="component" value="Chromosome"/>
</dbReference>
<dbReference type="Pfam" id="PF01963">
    <property type="entry name" value="TraB_PrgY_gumN"/>
    <property type="match status" value="1"/>
</dbReference>
<proteinExistence type="predicted"/>
<dbReference type="AlphaFoldDB" id="A0A1L3J931"/>
<evidence type="ECO:0000256" key="1">
    <source>
        <dbReference type="SAM" id="SignalP"/>
    </source>
</evidence>
<protein>
    <recommendedName>
        <fullName evidence="4">TraB/GumN family protein</fullName>
    </recommendedName>
</protein>
<accession>A0A1L3J931</accession>
<feature type="signal peptide" evidence="1">
    <location>
        <begin position="1"/>
        <end position="26"/>
    </location>
</feature>
<dbReference type="EMBL" id="CP018154">
    <property type="protein sequence ID" value="APG61620.1"/>
    <property type="molecule type" value="Genomic_DNA"/>
</dbReference>
<evidence type="ECO:0000313" key="2">
    <source>
        <dbReference type="EMBL" id="APG61620.1"/>
    </source>
</evidence>
<dbReference type="OrthoDB" id="9806326at2"/>
<reference evidence="2 3" key="1">
    <citation type="submission" date="2016-11" db="EMBL/GenBank/DDBJ databases">
        <title>Sphingorhabdus sp. LPB0140, isolated from marine environment.</title>
        <authorList>
            <person name="Kim E."/>
            <person name="Yi H."/>
        </authorList>
    </citation>
    <scope>NUCLEOTIDE SEQUENCE [LARGE SCALE GENOMIC DNA]</scope>
    <source>
        <strain evidence="2 3">LPB0140</strain>
    </source>
</reference>
<keyword evidence="3" id="KW-1185">Reference proteome</keyword>